<accession>Q7VJK7</accession>
<feature type="transmembrane region" description="Helical" evidence="1">
    <location>
        <begin position="48"/>
        <end position="70"/>
    </location>
</feature>
<dbReference type="Proteomes" id="UP000002495">
    <property type="component" value="Chromosome"/>
</dbReference>
<feature type="transmembrane region" description="Helical" evidence="1">
    <location>
        <begin position="20"/>
        <end position="41"/>
    </location>
</feature>
<dbReference type="STRING" id="235279.HH_0236"/>
<sequence length="212" mass="25174">MRDSNPTNAYNPNNATRFLLAILKIIFALFCVFILIATLVYHWEFSPYLLKFLGILIVLASLFNFIRIFYNTSQTNEVSLYECDIQHNTLLLLVLIASLIFGVCFYFVDIFLGIGVFLYLLELCLQDWYYKAQISETYLTLYHRIYGKLSYKWNEILIASSLDEIQSSMLYVNLSDTYYLHIWHKNMLINITIKKDEKTLELYEHIKRHKKQ</sequence>
<feature type="transmembrane region" description="Helical" evidence="1">
    <location>
        <begin position="90"/>
        <end position="121"/>
    </location>
</feature>
<name>Q7VJK7_HELHP</name>
<evidence type="ECO:0000313" key="2">
    <source>
        <dbReference type="EMBL" id="AAP76833.1"/>
    </source>
</evidence>
<keyword evidence="1" id="KW-0812">Transmembrane</keyword>
<dbReference type="HOGENOM" id="CLU_1298361_0_0_7"/>
<dbReference type="KEGG" id="hhe:HH_0236"/>
<keyword evidence="1" id="KW-0472">Membrane</keyword>
<protein>
    <submittedName>
        <fullName evidence="2">Uncharacterized protein</fullName>
    </submittedName>
</protein>
<evidence type="ECO:0000256" key="1">
    <source>
        <dbReference type="SAM" id="Phobius"/>
    </source>
</evidence>
<organism evidence="2 3">
    <name type="scientific">Helicobacter hepaticus (strain ATCC 51449 / 3B1)</name>
    <dbReference type="NCBI Taxonomy" id="235279"/>
    <lineage>
        <taxon>Bacteria</taxon>
        <taxon>Pseudomonadati</taxon>
        <taxon>Campylobacterota</taxon>
        <taxon>Epsilonproteobacteria</taxon>
        <taxon>Campylobacterales</taxon>
        <taxon>Helicobacteraceae</taxon>
        <taxon>Helicobacter</taxon>
    </lineage>
</organism>
<dbReference type="AlphaFoldDB" id="Q7VJK7"/>
<keyword evidence="3" id="KW-1185">Reference proteome</keyword>
<gene>
    <name evidence="2" type="ordered locus">HH_0236</name>
</gene>
<proteinExistence type="predicted"/>
<keyword evidence="1" id="KW-1133">Transmembrane helix</keyword>
<dbReference type="EMBL" id="AE017125">
    <property type="protein sequence ID" value="AAP76833.1"/>
    <property type="molecule type" value="Genomic_DNA"/>
</dbReference>
<evidence type="ECO:0000313" key="3">
    <source>
        <dbReference type="Proteomes" id="UP000002495"/>
    </source>
</evidence>
<reference evidence="2 3" key="1">
    <citation type="journal article" date="2003" name="Proc. Natl. Acad. Sci. U.S.A.">
        <title>The complete genome sequence of the carcinogenic bacterium Helicobacter hepaticus.</title>
        <authorList>
            <person name="Suerbaum S."/>
            <person name="Josenhans C."/>
            <person name="Sterzenbach T."/>
            <person name="Drescher B."/>
            <person name="Brandt P."/>
            <person name="Bell M."/>
            <person name="Droege M."/>
            <person name="Fartmann B."/>
            <person name="Fischer H.-P."/>
            <person name="Ge Z."/>
            <person name="Hoerster A."/>
            <person name="Holland R."/>
            <person name="Klein K."/>
            <person name="Koenig J."/>
            <person name="Macko L."/>
            <person name="Mendz G.L."/>
            <person name="Nyakatura G."/>
            <person name="Schauer D.B."/>
            <person name="Shen Z."/>
            <person name="Weber J."/>
            <person name="Frosch M."/>
            <person name="Fox J.G."/>
        </authorList>
    </citation>
    <scope>NUCLEOTIDE SEQUENCE [LARGE SCALE GENOMIC DNA]</scope>
    <source>
        <strain evidence="3">ATCC 51449 / 3B1</strain>
    </source>
</reference>